<dbReference type="Gene3D" id="1.10.10.2830">
    <property type="match status" value="1"/>
</dbReference>
<dbReference type="GO" id="GO:0007059">
    <property type="term" value="P:chromosome segregation"/>
    <property type="evidence" value="ECO:0007669"/>
    <property type="project" value="TreeGrafter"/>
</dbReference>
<accession>A0A178XKN5</accession>
<dbReference type="InterPro" id="IPR050336">
    <property type="entry name" value="Chromosome_partition/occlusion"/>
</dbReference>
<dbReference type="GO" id="GO:0005694">
    <property type="term" value="C:chromosome"/>
    <property type="evidence" value="ECO:0007669"/>
    <property type="project" value="TreeGrafter"/>
</dbReference>
<protein>
    <submittedName>
        <fullName evidence="2">Chromosome partitioning protein ParB</fullName>
    </submittedName>
</protein>
<dbReference type="InterPro" id="IPR036086">
    <property type="entry name" value="ParB/Sulfiredoxin_sf"/>
</dbReference>
<reference evidence="2 3" key="1">
    <citation type="journal article" date="2016" name="Int. J. Syst. Evol. Microbiol.">
        <title>Ensifer glycinis sp. nov., an novel rhizobial species associated with Glycine spp.</title>
        <authorList>
            <person name="Yan H."/>
            <person name="Yan J."/>
            <person name="Sui X.H."/>
            <person name="Wang E.T."/>
            <person name="Chen W.X."/>
            <person name="Zhang X.X."/>
            <person name="Chen W.F."/>
        </authorList>
    </citation>
    <scope>NUCLEOTIDE SEQUENCE [LARGE SCALE GENOMIC DNA]</scope>
    <source>
        <strain evidence="2 3">CCBAU 23380</strain>
    </source>
</reference>
<gene>
    <name evidence="2" type="ORF">AU381_25785</name>
</gene>
<feature type="domain" description="ParB-like N-terminal" evidence="1">
    <location>
        <begin position="10"/>
        <end position="100"/>
    </location>
</feature>
<evidence type="ECO:0000313" key="3">
    <source>
        <dbReference type="Proteomes" id="UP000094025"/>
    </source>
</evidence>
<dbReference type="SUPFAM" id="SSF110849">
    <property type="entry name" value="ParB/Sulfiredoxin"/>
    <property type="match status" value="1"/>
</dbReference>
<dbReference type="STRING" id="1472378.AU381_25785"/>
<dbReference type="OrthoDB" id="248048at2"/>
<dbReference type="EMBL" id="LPUX01000067">
    <property type="protein sequence ID" value="OAP35165.1"/>
    <property type="molecule type" value="Genomic_DNA"/>
</dbReference>
<dbReference type="Pfam" id="PF02195">
    <property type="entry name" value="ParB_N"/>
    <property type="match status" value="1"/>
</dbReference>
<dbReference type="InterPro" id="IPR011111">
    <property type="entry name" value="Plasmid_RepB"/>
</dbReference>
<dbReference type="Gene3D" id="3.90.1530.30">
    <property type="match status" value="1"/>
</dbReference>
<dbReference type="InterPro" id="IPR003115">
    <property type="entry name" value="ParB_N"/>
</dbReference>
<dbReference type="PANTHER" id="PTHR33375:SF1">
    <property type="entry name" value="CHROMOSOME-PARTITIONING PROTEIN PARB-RELATED"/>
    <property type="match status" value="1"/>
</dbReference>
<dbReference type="SMART" id="SM00470">
    <property type="entry name" value="ParB"/>
    <property type="match status" value="1"/>
</dbReference>
<dbReference type="PANTHER" id="PTHR33375">
    <property type="entry name" value="CHROMOSOME-PARTITIONING PROTEIN PARB-RELATED"/>
    <property type="match status" value="1"/>
</dbReference>
<dbReference type="Proteomes" id="UP000094025">
    <property type="component" value="Unassembled WGS sequence"/>
</dbReference>
<name>A0A178XKN5_9HYPH</name>
<dbReference type="RefSeq" id="WP_064244404.1">
    <property type="nucleotide sequence ID" value="NZ_LPUX01000067.1"/>
</dbReference>
<comment type="caution">
    <text evidence="2">The sequence shown here is derived from an EMBL/GenBank/DDBJ whole genome shotgun (WGS) entry which is preliminary data.</text>
</comment>
<dbReference type="Pfam" id="PF07506">
    <property type="entry name" value="RepB"/>
    <property type="match status" value="1"/>
</dbReference>
<sequence length="299" mass="33500">MVAVPAQKIEMIPIDRITVVNPRFRNEKQFKEIIANIDQIGLKRPITVTRRPDETEASYELVCGQGRLEAFIALGQREVPALIVTAGPDDALIASLVENCARRRPRALDLLQDIRGMKERGHNVSEISRMTGLSAEYVHAVARLLEKGEERLLRAVETGQIPFSVALEIAESDDQDLQSALQSAYEKNLLRGKKLMAAKRIVEMRRNKGKALNYRIVPRTRVMSSEALLRAFEDDADRKRILIRRAEAAKARLTFVTEAMRKLLNDPEFRTILSEESLVSIPDALASRLNGKGLHDGGA</sequence>
<dbReference type="AlphaFoldDB" id="A0A178XKN5"/>
<evidence type="ECO:0000259" key="1">
    <source>
        <dbReference type="SMART" id="SM00470"/>
    </source>
</evidence>
<keyword evidence="3" id="KW-1185">Reference proteome</keyword>
<evidence type="ECO:0000313" key="2">
    <source>
        <dbReference type="EMBL" id="OAP35165.1"/>
    </source>
</evidence>
<dbReference type="SUPFAM" id="SSF109709">
    <property type="entry name" value="KorB DNA-binding domain-like"/>
    <property type="match status" value="1"/>
</dbReference>
<organism evidence="2 3">
    <name type="scientific">Sinorhizobium glycinis</name>
    <dbReference type="NCBI Taxonomy" id="1472378"/>
    <lineage>
        <taxon>Bacteria</taxon>
        <taxon>Pseudomonadati</taxon>
        <taxon>Pseudomonadota</taxon>
        <taxon>Alphaproteobacteria</taxon>
        <taxon>Hyphomicrobiales</taxon>
        <taxon>Rhizobiaceae</taxon>
        <taxon>Sinorhizobium/Ensifer group</taxon>
        <taxon>Sinorhizobium</taxon>
    </lineage>
</organism>
<proteinExistence type="predicted"/>